<dbReference type="Pfam" id="PF14612">
    <property type="entry name" value="Ino80_Iec3"/>
    <property type="match status" value="1"/>
</dbReference>
<evidence type="ECO:0000259" key="3">
    <source>
        <dbReference type="Pfam" id="PF14612"/>
    </source>
</evidence>
<evidence type="ECO:0000256" key="2">
    <source>
        <dbReference type="SAM" id="MobiDB-lite"/>
    </source>
</evidence>
<feature type="domain" description="INO80 complex subunit 3 N-terminal" evidence="3">
    <location>
        <begin position="332"/>
        <end position="396"/>
    </location>
</feature>
<dbReference type="KEGG" id="glz:GLAREA_09679"/>
<dbReference type="STRING" id="1116229.S3DQ00"/>
<dbReference type="GO" id="GO:0006338">
    <property type="term" value="P:chromatin remodeling"/>
    <property type="evidence" value="ECO:0007669"/>
    <property type="project" value="InterPro"/>
</dbReference>
<feature type="compositionally biased region" description="Pro residues" evidence="2">
    <location>
        <begin position="679"/>
        <end position="690"/>
    </location>
</feature>
<keyword evidence="1" id="KW-0175">Coiled coil</keyword>
<feature type="coiled-coil region" evidence="1">
    <location>
        <begin position="356"/>
        <end position="383"/>
    </location>
</feature>
<reference evidence="5 6" key="1">
    <citation type="journal article" date="2013" name="BMC Genomics">
        <title>Genomics-driven discovery of the pneumocandin biosynthetic gene cluster in the fungus Glarea lozoyensis.</title>
        <authorList>
            <person name="Chen L."/>
            <person name="Yue Q."/>
            <person name="Zhang X."/>
            <person name="Xiang M."/>
            <person name="Wang C."/>
            <person name="Li S."/>
            <person name="Che Y."/>
            <person name="Ortiz-Lopez F.J."/>
            <person name="Bills G.F."/>
            <person name="Liu X."/>
            <person name="An Z."/>
        </authorList>
    </citation>
    <scope>NUCLEOTIDE SEQUENCE [LARGE SCALE GENOMIC DNA]</scope>
    <source>
        <strain evidence="6">ATCC 20868 / MF5171</strain>
    </source>
</reference>
<gene>
    <name evidence="5" type="ORF">GLAREA_09679</name>
</gene>
<accession>S3DQ00</accession>
<dbReference type="Pfam" id="PF24244">
    <property type="entry name" value="Iec3-like_M"/>
    <property type="match status" value="1"/>
</dbReference>
<feature type="compositionally biased region" description="Basic and acidic residues" evidence="2">
    <location>
        <begin position="645"/>
        <end position="664"/>
    </location>
</feature>
<feature type="compositionally biased region" description="Low complexity" evidence="2">
    <location>
        <begin position="131"/>
        <end position="141"/>
    </location>
</feature>
<dbReference type="OrthoDB" id="4095124at2759"/>
<name>S3DQ00_GLAL2</name>
<keyword evidence="6" id="KW-1185">Reference proteome</keyword>
<evidence type="ECO:0000313" key="5">
    <source>
        <dbReference type="EMBL" id="EPE28558.1"/>
    </source>
</evidence>
<dbReference type="InterPro" id="IPR055449">
    <property type="entry name" value="Iec3-like_M"/>
</dbReference>
<feature type="region of interest" description="Disordered" evidence="2">
    <location>
        <begin position="550"/>
        <end position="690"/>
    </location>
</feature>
<feature type="domain" description="INO80 complex subunit 3-like middle region" evidence="4">
    <location>
        <begin position="452"/>
        <end position="555"/>
    </location>
</feature>
<evidence type="ECO:0000256" key="1">
    <source>
        <dbReference type="SAM" id="Coils"/>
    </source>
</evidence>
<evidence type="ECO:0000259" key="4">
    <source>
        <dbReference type="Pfam" id="PF24244"/>
    </source>
</evidence>
<protein>
    <submittedName>
        <fullName evidence="5">Uncharacterized protein</fullName>
    </submittedName>
</protein>
<dbReference type="HOGENOM" id="CLU_399032_0_0_1"/>
<feature type="region of interest" description="Disordered" evidence="2">
    <location>
        <begin position="121"/>
        <end position="156"/>
    </location>
</feature>
<dbReference type="GO" id="GO:0031011">
    <property type="term" value="C:Ino80 complex"/>
    <property type="evidence" value="ECO:0007669"/>
    <property type="project" value="InterPro"/>
</dbReference>
<feature type="compositionally biased region" description="Basic residues" evidence="2">
    <location>
        <begin position="665"/>
        <end position="674"/>
    </location>
</feature>
<proteinExistence type="predicted"/>
<dbReference type="RefSeq" id="XP_008084466.1">
    <property type="nucleotide sequence ID" value="XM_008086275.1"/>
</dbReference>
<evidence type="ECO:0000313" key="6">
    <source>
        <dbReference type="Proteomes" id="UP000016922"/>
    </source>
</evidence>
<dbReference type="GeneID" id="19468726"/>
<organism evidence="5 6">
    <name type="scientific">Glarea lozoyensis (strain ATCC 20868 / MF5171)</name>
    <dbReference type="NCBI Taxonomy" id="1116229"/>
    <lineage>
        <taxon>Eukaryota</taxon>
        <taxon>Fungi</taxon>
        <taxon>Dikarya</taxon>
        <taxon>Ascomycota</taxon>
        <taxon>Pezizomycotina</taxon>
        <taxon>Leotiomycetes</taxon>
        <taxon>Helotiales</taxon>
        <taxon>Helotiaceae</taxon>
        <taxon>Glarea</taxon>
    </lineage>
</organism>
<dbReference type="AlphaFoldDB" id="S3DQ00"/>
<feature type="compositionally biased region" description="Polar residues" evidence="2">
    <location>
        <begin position="142"/>
        <end position="156"/>
    </location>
</feature>
<dbReference type="EMBL" id="KE145368">
    <property type="protein sequence ID" value="EPE28558.1"/>
    <property type="molecule type" value="Genomic_DNA"/>
</dbReference>
<dbReference type="InterPro" id="IPR032742">
    <property type="entry name" value="Iec3_N"/>
</dbReference>
<feature type="region of interest" description="Disordered" evidence="2">
    <location>
        <begin position="508"/>
        <end position="530"/>
    </location>
</feature>
<dbReference type="eggNOG" id="ENOG502SG34">
    <property type="taxonomic scope" value="Eukaryota"/>
</dbReference>
<feature type="compositionally biased region" description="Basic residues" evidence="2">
    <location>
        <begin position="633"/>
        <end position="644"/>
    </location>
</feature>
<sequence>MGSGQSTNSDTPYIHSEDEHLSIFGLGKERRISGDLIDPQPFYKELGNPSSIIHSERRPVQHLLRQQDYTNDQAARAFPISDLCLAVAPNANVHSAGYPMSSQPPALHGLNTNANHPYFPWRGSAIDDRSSTSANNSSYANQPTSNPLGTQHGYHQTSNAHSCELYDGTRQLANVPASRLCDSAPQNFNTSIEHTNSANLVSHIEKNGGGVGSASHFTTLSTWPSLNNATIPNAQKQNVEIGGGNTSRSYGVPHNRAMNVPNTGMLRSSAPSSATSNQQLRPSNAFVIYSQQLALLENPDSPLWASRLRHSLIDKRLKKQFCEVDKLIGDSRKKFRKLRVIFDEKMRQSDEWYKREQKCEEQIKRLAQENDELLDLLLDINNSAQIPADKRFDLSPGPLLPALPPLVSDEALREAAELNTPAGQAMYKDIRAMVEEKAAAAAASLDGAKPPKSLCHLLATVPHMSLLHPNFTPEAFESIKVPEGCTHPLTYLTPDQMDDYLFDVDASLGNASAPPVPTPQSQPTQENRDLALRNPNSVYNWLRKNEPKVFLQDNEGSEKSSGKPGALRGAGKRASIPAPSRPDALEFVEEDGIGYDGSLTGASANKGKRKRDDDDGGTYHPKSGKLDDTGAKVRVKRAYNRKKPKIENGEEKEKEKDKETPSKPEKKKTSRKPKEKLSSPPPGAHPFGPM</sequence>
<dbReference type="Proteomes" id="UP000016922">
    <property type="component" value="Unassembled WGS sequence"/>
</dbReference>